<organism evidence="1">
    <name type="scientific">viral metagenome</name>
    <dbReference type="NCBI Taxonomy" id="1070528"/>
    <lineage>
        <taxon>unclassified sequences</taxon>
        <taxon>metagenomes</taxon>
        <taxon>organismal metagenomes</taxon>
    </lineage>
</organism>
<accession>A0A6C0K5U4</accession>
<evidence type="ECO:0000313" key="1">
    <source>
        <dbReference type="EMBL" id="QHU11618.1"/>
    </source>
</evidence>
<protein>
    <submittedName>
        <fullName evidence="1">Uncharacterized protein</fullName>
    </submittedName>
</protein>
<name>A0A6C0K5U4_9ZZZZ</name>
<reference evidence="1" key="1">
    <citation type="journal article" date="2020" name="Nature">
        <title>Giant virus diversity and host interactions through global metagenomics.</title>
        <authorList>
            <person name="Schulz F."/>
            <person name="Roux S."/>
            <person name="Paez-Espino D."/>
            <person name="Jungbluth S."/>
            <person name="Walsh D.A."/>
            <person name="Denef V.J."/>
            <person name="McMahon K.D."/>
            <person name="Konstantinidis K.T."/>
            <person name="Eloe-Fadrosh E.A."/>
            <person name="Kyrpides N.C."/>
            <person name="Woyke T."/>
        </authorList>
    </citation>
    <scope>NUCLEOTIDE SEQUENCE</scope>
    <source>
        <strain evidence="1">GVMAG-S-1101169-75</strain>
    </source>
</reference>
<proteinExistence type="predicted"/>
<sequence>MNSMRPSSYNPMPRLSDNSFIRDNKCPLDGTTLGKDMIEFYVNDKLVRVCSHECMIRVKNLYNYLRS</sequence>
<dbReference type="AlphaFoldDB" id="A0A6C0K5U4"/>
<dbReference type="EMBL" id="MN740787">
    <property type="protein sequence ID" value="QHU11618.1"/>
    <property type="molecule type" value="Genomic_DNA"/>
</dbReference>